<dbReference type="InParanoid" id="A0A1I5RNV5"/>
<dbReference type="Proteomes" id="UP000183413">
    <property type="component" value="Unassembled WGS sequence"/>
</dbReference>
<name>A0A1I5RNV5_9ACTN</name>
<reference evidence="1 2" key="1">
    <citation type="submission" date="2016-10" db="EMBL/GenBank/DDBJ databases">
        <authorList>
            <person name="de Groot N.N."/>
        </authorList>
    </citation>
    <scope>NUCLEOTIDE SEQUENCE [LARGE SCALE GENOMIC DNA]</scope>
    <source>
        <strain evidence="1 2">DSM 43067</strain>
    </source>
</reference>
<accession>A0A1I5RNV5</accession>
<dbReference type="AlphaFoldDB" id="A0A1I5RNV5"/>
<evidence type="ECO:0000313" key="1">
    <source>
        <dbReference type="EMBL" id="SFP59596.1"/>
    </source>
</evidence>
<evidence type="ECO:0000313" key="2">
    <source>
        <dbReference type="Proteomes" id="UP000183413"/>
    </source>
</evidence>
<dbReference type="EMBL" id="FOVH01000015">
    <property type="protein sequence ID" value="SFP59596.1"/>
    <property type="molecule type" value="Genomic_DNA"/>
</dbReference>
<keyword evidence="2" id="KW-1185">Reference proteome</keyword>
<gene>
    <name evidence="1" type="ORF">SAMN04489713_115172</name>
</gene>
<organism evidence="1 2">
    <name type="scientific">Actinomadura madurae</name>
    <dbReference type="NCBI Taxonomy" id="1993"/>
    <lineage>
        <taxon>Bacteria</taxon>
        <taxon>Bacillati</taxon>
        <taxon>Actinomycetota</taxon>
        <taxon>Actinomycetes</taxon>
        <taxon>Streptosporangiales</taxon>
        <taxon>Thermomonosporaceae</taxon>
        <taxon>Actinomadura</taxon>
    </lineage>
</organism>
<proteinExistence type="predicted"/>
<sequence length="64" mass="6981">MEVGALLTDLELQKSSTIDPTIWVCRRLLGNPPVEERTSLALAFTSVIWLDRSGLIIACPVSLA</sequence>
<dbReference type="RefSeq" id="WP_143118727.1">
    <property type="nucleotide sequence ID" value="NZ_FOVH01000015.1"/>
</dbReference>
<dbReference type="STRING" id="1993.SAMN04489713_115172"/>
<protein>
    <submittedName>
        <fullName evidence="1">Uncharacterized protein</fullName>
    </submittedName>
</protein>